<dbReference type="Gene3D" id="3.60.20.40">
    <property type="match status" value="1"/>
</dbReference>
<dbReference type="Pfam" id="PF01019">
    <property type="entry name" value="G_glu_transpept"/>
    <property type="match status" value="1"/>
</dbReference>
<keyword evidence="3" id="KW-0472">Membrane</keyword>
<dbReference type="InterPro" id="IPR052688">
    <property type="entry name" value="Gamma-glutamyltransfase"/>
</dbReference>
<evidence type="ECO:0000313" key="4">
    <source>
        <dbReference type="EMBL" id="KAH1168717.1"/>
    </source>
</evidence>
<dbReference type="GO" id="GO:0070062">
    <property type="term" value="C:extracellular exosome"/>
    <property type="evidence" value="ECO:0007669"/>
    <property type="project" value="TreeGrafter"/>
</dbReference>
<dbReference type="AlphaFoldDB" id="A0A9D4AN55"/>
<accession>A0A9D4AN55</accession>
<feature type="region of interest" description="Disordered" evidence="2">
    <location>
        <begin position="375"/>
        <end position="397"/>
    </location>
</feature>
<dbReference type="PANTHER" id="PTHR47278">
    <property type="entry name" value="GLUTATHIONE HYDROLASE 6"/>
    <property type="match status" value="1"/>
</dbReference>
<evidence type="ECO:0008006" key="6">
    <source>
        <dbReference type="Google" id="ProtNLM"/>
    </source>
</evidence>
<evidence type="ECO:0000256" key="1">
    <source>
        <dbReference type="ARBA" id="ARBA00009381"/>
    </source>
</evidence>
<feature type="transmembrane region" description="Helical" evidence="3">
    <location>
        <begin position="50"/>
        <end position="69"/>
    </location>
</feature>
<keyword evidence="5" id="KW-1185">Reference proteome</keyword>
<dbReference type="SUPFAM" id="SSF56235">
    <property type="entry name" value="N-terminal nucleophile aminohydrolases (Ntn hydrolases)"/>
    <property type="match status" value="1"/>
</dbReference>
<gene>
    <name evidence="4" type="ORF">KIL84_013307</name>
</gene>
<sequence length="561" mass="57185">MEAAAPARYQARYQRLRDSDSDGEEAVELRTGPGRSPLQALLHQHHRETCARISSALVLLALVLALAFYQMTSGGSSWLGGAQAHRQDGGAGQMGAQEQPGDVPSAAHMHARGVYHHATLITSSKTCSRLGKDLLVAGGNVVDAGIAAALCLGLVHPHATGLGGVFSALLHNASLGRTVALNAVPHRGFSRRYGLPVALPGLHLLHRHFGRLAWPRLLEGPAVLAQRGVRVDRELAAALQESAGAVKASGLCSLFCDGAGELKGQGALVTQPRLAALLRAVASGDEALPRALAPDLPPAEREPFLQAMGDLGLELQSPLAMQLGDTWLHGAPAPAAGSLLAGVLEEVRAAEPRAAPEPCLRALSAAWRGYSRALGGAGAGGPSPQPARPGRAPSPVGSHLAVADSQGNVLLLSASLNSSFGSRFLAPASGIVLSDLTAPAGPGLLSWACPVVLSRGEEGTVVGLGATGGSAAPLALAQAIINQVYLGQPLQEALESPQLQLRGGGDGASQGCGPGTLSNLSSGEWAGGAPQAGPWVLQVASQGEHARAFAAPATCCHHEGY</sequence>
<evidence type="ECO:0000313" key="5">
    <source>
        <dbReference type="Proteomes" id="UP000827986"/>
    </source>
</evidence>
<dbReference type="InterPro" id="IPR029055">
    <property type="entry name" value="Ntn_hydrolases_N"/>
</dbReference>
<protein>
    <recommendedName>
        <fullName evidence="6">Gamma-glutamyltransferase 6</fullName>
    </recommendedName>
</protein>
<comment type="caution">
    <text evidence="4">The sequence shown here is derived from an EMBL/GenBank/DDBJ whole genome shotgun (WGS) entry which is preliminary data.</text>
</comment>
<dbReference type="Proteomes" id="UP000827986">
    <property type="component" value="Unassembled WGS sequence"/>
</dbReference>
<dbReference type="OrthoDB" id="1081007at2759"/>
<name>A0A9D4AN55_9SAUR</name>
<proteinExistence type="inferred from homology"/>
<keyword evidence="3" id="KW-0812">Transmembrane</keyword>
<keyword evidence="3" id="KW-1133">Transmembrane helix</keyword>
<comment type="similarity">
    <text evidence="1">Belongs to the gamma-glutamyltransferase family.</text>
</comment>
<reference evidence="4" key="1">
    <citation type="submission" date="2021-09" db="EMBL/GenBank/DDBJ databases">
        <title>The genome of Mauremys mutica provides insights into the evolution of semi-aquatic lifestyle.</title>
        <authorList>
            <person name="Gong S."/>
            <person name="Gao Y."/>
        </authorList>
    </citation>
    <scope>NUCLEOTIDE SEQUENCE</scope>
    <source>
        <strain evidence="4">MM-2020</strain>
        <tissue evidence="4">Muscle</tissue>
    </source>
</reference>
<dbReference type="InterPro" id="IPR043137">
    <property type="entry name" value="GGT_ssub_C"/>
</dbReference>
<evidence type="ECO:0000256" key="2">
    <source>
        <dbReference type="SAM" id="MobiDB-lite"/>
    </source>
</evidence>
<feature type="region of interest" description="Disordered" evidence="2">
    <location>
        <begin position="80"/>
        <end position="104"/>
    </location>
</feature>
<dbReference type="PRINTS" id="PR01210">
    <property type="entry name" value="GGTRANSPTASE"/>
</dbReference>
<organism evidence="4 5">
    <name type="scientific">Mauremys mutica</name>
    <name type="common">yellowpond turtle</name>
    <dbReference type="NCBI Taxonomy" id="74926"/>
    <lineage>
        <taxon>Eukaryota</taxon>
        <taxon>Metazoa</taxon>
        <taxon>Chordata</taxon>
        <taxon>Craniata</taxon>
        <taxon>Vertebrata</taxon>
        <taxon>Euteleostomi</taxon>
        <taxon>Archelosauria</taxon>
        <taxon>Testudinata</taxon>
        <taxon>Testudines</taxon>
        <taxon>Cryptodira</taxon>
        <taxon>Durocryptodira</taxon>
        <taxon>Testudinoidea</taxon>
        <taxon>Geoemydidae</taxon>
        <taxon>Geoemydinae</taxon>
        <taxon>Mauremys</taxon>
    </lineage>
</organism>
<dbReference type="PANTHER" id="PTHR47278:SF1">
    <property type="entry name" value="GLUTATHIONE HYDROLASE 6"/>
    <property type="match status" value="1"/>
</dbReference>
<dbReference type="EMBL" id="JAHDVG010000485">
    <property type="protein sequence ID" value="KAH1168717.1"/>
    <property type="molecule type" value="Genomic_DNA"/>
</dbReference>
<evidence type="ECO:0000256" key="3">
    <source>
        <dbReference type="SAM" id="Phobius"/>
    </source>
</evidence>